<keyword evidence="3" id="KW-0677">Repeat</keyword>
<dbReference type="InterPro" id="IPR052323">
    <property type="entry name" value="LRP2-binding"/>
</dbReference>
<proteinExistence type="predicted"/>
<evidence type="ECO:0000256" key="4">
    <source>
        <dbReference type="ARBA" id="ARBA00022803"/>
    </source>
</evidence>
<evidence type="ECO:0000256" key="6">
    <source>
        <dbReference type="ARBA" id="ARBA00039954"/>
    </source>
</evidence>
<sequence length="407" mass="46387">MSYQWQQLWRNTRGNRMQLTSEKLPKDPIYASLSQYAARNSKFFPWPKDKTDCYSHANLVDKALQLLKERKIRGDAMAYFLRGQLYFEEGWYEEALEQFEEIKEHDHQATYQLGVMYYDGLGTAVNAEKGVEYMKKIVDSPCPKTRHLKFAAAYNLGRAYYEGKGINRSMEEAERLWLLAADNGNPKASVKAQSILGLYYSTKEPKELEKPLPLVAFDPESPSSEVHLSSDFRSVNSCPSPLCLVADETAFVKAFYWHSEACGNGNLESQGALGLMYFYGHGIHQDTEAALHCLREAAERGNVYAQGNLVEYYYNMKFFTKCVSFSKRIADYDEVHDISTIAQVTDCLPEFISRGMAMAAFYHARCLQLGLGTIKDEATAKQYYSKACRLDPALADELHSLLIHQRI</sequence>
<feature type="repeat" description="TPR" evidence="7">
    <location>
        <begin position="76"/>
        <end position="109"/>
    </location>
</feature>
<dbReference type="EMBL" id="JAULJE010000006">
    <property type="protein sequence ID" value="KAK1341763.1"/>
    <property type="molecule type" value="Genomic_DNA"/>
</dbReference>
<dbReference type="Proteomes" id="UP001177744">
    <property type="component" value="Unassembled WGS sequence"/>
</dbReference>
<reference evidence="8" key="1">
    <citation type="submission" date="2023-06" db="EMBL/GenBank/DDBJ databases">
        <title>Reference genome for the Northern bat (Eptesicus nilssonii), a most northern bat species.</title>
        <authorList>
            <person name="Laine V.N."/>
            <person name="Pulliainen A.T."/>
            <person name="Lilley T.M."/>
        </authorList>
    </citation>
    <scope>NUCLEOTIDE SEQUENCE</scope>
    <source>
        <strain evidence="8">BLF_Eptnil</strain>
        <tissue evidence="8">Kidney</tissue>
    </source>
</reference>
<dbReference type="InterPro" id="IPR006597">
    <property type="entry name" value="Sel1-like"/>
</dbReference>
<comment type="caution">
    <text evidence="8">The sequence shown here is derived from an EMBL/GenBank/DDBJ whole genome shotgun (WGS) entry which is preliminary data.</text>
</comment>
<dbReference type="GO" id="GO:0005737">
    <property type="term" value="C:cytoplasm"/>
    <property type="evidence" value="ECO:0007669"/>
    <property type="project" value="UniProtKB-SubCell"/>
</dbReference>
<keyword evidence="2" id="KW-0963">Cytoplasm</keyword>
<evidence type="ECO:0000313" key="8">
    <source>
        <dbReference type="EMBL" id="KAK1341763.1"/>
    </source>
</evidence>
<evidence type="ECO:0000256" key="2">
    <source>
        <dbReference type="ARBA" id="ARBA00022490"/>
    </source>
</evidence>
<gene>
    <name evidence="8" type="ORF">QTO34_016512</name>
</gene>
<accession>A0AA40I2D2</accession>
<organism evidence="8 9">
    <name type="scientific">Cnephaeus nilssonii</name>
    <name type="common">Northern bat</name>
    <name type="synonym">Eptesicus nilssonii</name>
    <dbReference type="NCBI Taxonomy" id="3371016"/>
    <lineage>
        <taxon>Eukaryota</taxon>
        <taxon>Metazoa</taxon>
        <taxon>Chordata</taxon>
        <taxon>Craniata</taxon>
        <taxon>Vertebrata</taxon>
        <taxon>Euteleostomi</taxon>
        <taxon>Mammalia</taxon>
        <taxon>Eutheria</taxon>
        <taxon>Laurasiatheria</taxon>
        <taxon>Chiroptera</taxon>
        <taxon>Yangochiroptera</taxon>
        <taxon>Vespertilionidae</taxon>
        <taxon>Cnephaeus</taxon>
    </lineage>
</organism>
<dbReference type="Gene3D" id="1.25.40.10">
    <property type="entry name" value="Tetratricopeptide repeat domain"/>
    <property type="match status" value="2"/>
</dbReference>
<comment type="function">
    <text evidence="5">May act as an adapter that regulates LRP2 function.</text>
</comment>
<evidence type="ECO:0000313" key="9">
    <source>
        <dbReference type="Proteomes" id="UP001177744"/>
    </source>
</evidence>
<comment type="subcellular location">
    <subcellularLocation>
        <location evidence="1">Cytoplasm</location>
    </subcellularLocation>
</comment>
<dbReference type="PANTHER" id="PTHR44554">
    <property type="entry name" value="LRP2-BINDING PROTEIN"/>
    <property type="match status" value="1"/>
</dbReference>
<protein>
    <recommendedName>
        <fullName evidence="6">LRP2-binding protein</fullName>
    </recommendedName>
</protein>
<keyword evidence="4 7" id="KW-0802">TPR repeat</keyword>
<evidence type="ECO:0000256" key="5">
    <source>
        <dbReference type="ARBA" id="ARBA00037614"/>
    </source>
</evidence>
<dbReference type="AlphaFoldDB" id="A0AA40I2D2"/>
<dbReference type="InterPro" id="IPR011990">
    <property type="entry name" value="TPR-like_helical_dom_sf"/>
</dbReference>
<dbReference type="SUPFAM" id="SSF81901">
    <property type="entry name" value="HCP-like"/>
    <property type="match status" value="2"/>
</dbReference>
<dbReference type="InterPro" id="IPR019734">
    <property type="entry name" value="TPR_rpt"/>
</dbReference>
<dbReference type="Pfam" id="PF08238">
    <property type="entry name" value="Sel1"/>
    <property type="match status" value="5"/>
</dbReference>
<evidence type="ECO:0000256" key="1">
    <source>
        <dbReference type="ARBA" id="ARBA00004496"/>
    </source>
</evidence>
<keyword evidence="9" id="KW-1185">Reference proteome</keyword>
<evidence type="ECO:0000256" key="7">
    <source>
        <dbReference type="PROSITE-ProRule" id="PRU00339"/>
    </source>
</evidence>
<dbReference type="PANTHER" id="PTHR44554:SF1">
    <property type="entry name" value="LRP2-BINDING PROTEIN"/>
    <property type="match status" value="1"/>
</dbReference>
<dbReference type="PROSITE" id="PS50005">
    <property type="entry name" value="TPR"/>
    <property type="match status" value="1"/>
</dbReference>
<name>A0AA40I2D2_CNENI</name>
<evidence type="ECO:0000256" key="3">
    <source>
        <dbReference type="ARBA" id="ARBA00022737"/>
    </source>
</evidence>
<dbReference type="SMART" id="SM00671">
    <property type="entry name" value="SEL1"/>
    <property type="match status" value="4"/>
</dbReference>